<name>A0A0L0NWL5_CANAR</name>
<protein>
    <submittedName>
        <fullName evidence="2">Uncharacterized protein</fullName>
    </submittedName>
</protein>
<evidence type="ECO:0000313" key="3">
    <source>
        <dbReference type="Proteomes" id="UP000037122"/>
    </source>
</evidence>
<comment type="caution">
    <text evidence="2">The sequence shown here is derived from an EMBL/GenBank/DDBJ whole genome shotgun (WGS) entry which is preliminary data.</text>
</comment>
<dbReference type="VEuPathDB" id="FungiDB:CJJ07_000359"/>
<accession>A0A0L0NWL5</accession>
<dbReference type="Proteomes" id="UP000037122">
    <property type="component" value="Unassembled WGS sequence"/>
</dbReference>
<dbReference type="VEuPathDB" id="FungiDB:CJI97_004499"/>
<organism evidence="2 3">
    <name type="scientific">Candidozyma auris</name>
    <name type="common">Yeast</name>
    <name type="synonym">Candida auris</name>
    <dbReference type="NCBI Taxonomy" id="498019"/>
    <lineage>
        <taxon>Eukaryota</taxon>
        <taxon>Fungi</taxon>
        <taxon>Dikarya</taxon>
        <taxon>Ascomycota</taxon>
        <taxon>Saccharomycotina</taxon>
        <taxon>Pichiomycetes</taxon>
        <taxon>Metschnikowiaceae</taxon>
        <taxon>Candidozyma</taxon>
    </lineage>
</organism>
<dbReference type="VEuPathDB" id="FungiDB:CJJ09_004980"/>
<dbReference type="VEuPathDB" id="FungiDB:B9J08_004435"/>
<dbReference type="AlphaFoldDB" id="A0A0L0NWL5"/>
<dbReference type="VEuPathDB" id="FungiDB:CJI96_0005455"/>
<proteinExistence type="predicted"/>
<dbReference type="EMBL" id="LGST01000031">
    <property type="protein sequence ID" value="KND98556.1"/>
    <property type="molecule type" value="Genomic_DNA"/>
</dbReference>
<reference evidence="3" key="1">
    <citation type="journal article" date="2015" name="BMC Genomics">
        <title>Draft genome of a commonly misdiagnosed multidrug resistant pathogen Candida auris.</title>
        <authorList>
            <person name="Chatterjee S."/>
            <person name="Alampalli S.V."/>
            <person name="Nageshan R.K."/>
            <person name="Chettiar S.T."/>
            <person name="Joshi S."/>
            <person name="Tatu U.S."/>
        </authorList>
    </citation>
    <scope>NUCLEOTIDE SEQUENCE [LARGE SCALE GENOMIC DNA]</scope>
    <source>
        <strain evidence="3">6684</strain>
    </source>
</reference>
<evidence type="ECO:0000313" key="2">
    <source>
        <dbReference type="EMBL" id="KND98556.1"/>
    </source>
</evidence>
<feature type="region of interest" description="Disordered" evidence="1">
    <location>
        <begin position="20"/>
        <end position="61"/>
    </location>
</feature>
<dbReference type="VEuPathDB" id="FungiDB:QG37_04452"/>
<sequence>MSDVALMSLAASVELFDDSVMSDSSQSIASTNTSVSSASRASRGSRGEHDTDSAASTKSNPPLPGCAGVLAMAACAPVVCAVTAQATASFLRDPRAELSYIIARDKDKEPEFEGAGTKIEGGETKIDREAGEAKIDGGRSKIDEEADEAKIAADETDVELVTFSSKGCKTPPDEEVPVAAMSRCRSREARANLAFLRLYAHDTSARYNRVLGAGGATGASTRQWARSLRQFDKEHDLARILALSTRKLWDGVVLPPRSDPLPRRCANWREYVRTEDGARRGALVMERRAGASRVVPWAPHRQWLRPAGELVMGKRVVQYTVKGWAPERARPAKLGDEVDQL</sequence>
<evidence type="ECO:0000256" key="1">
    <source>
        <dbReference type="SAM" id="MobiDB-lite"/>
    </source>
</evidence>
<gene>
    <name evidence="2" type="ORF">QG37_04452</name>
</gene>
<feature type="compositionally biased region" description="Low complexity" evidence="1">
    <location>
        <begin position="22"/>
        <end position="44"/>
    </location>
</feature>